<dbReference type="PANTHER" id="PTHR40076:SF1">
    <property type="entry name" value="MEMBRANE PROTEIN"/>
    <property type="match status" value="1"/>
</dbReference>
<gene>
    <name evidence="2" type="ORF">LKD71_02795</name>
</gene>
<feature type="transmembrane region" description="Helical" evidence="1">
    <location>
        <begin position="144"/>
        <end position="167"/>
    </location>
</feature>
<sequence length="275" mass="30501">MWTREELKIRAKNVLRGCFWSAVVVALITGILTGSFSSSRSNVQNAREINYNEIQSGGESLVDSATQMITGSGHQTENLLARVAGMSFGLVFLGVGISVMLLGLAFGILVGSPIEVGASRFFMRTREESTGMGELFWAFRQGQFWHIVLIMLVMKVKIFLWGLLFVIPGIVKSYEYRMVPYILAENPNLQMSEVFALSREMTMNQKMNIFVLDLSFIPWQLLSSVTLGLAGIFWVNPYTRATEAELYAVLRQNVLDSGFANGFTLPGFGSGTGTF</sequence>
<accession>A0AAE3DQK9</accession>
<dbReference type="RefSeq" id="WP_227614260.1">
    <property type="nucleotide sequence ID" value="NZ_JAJEPR010000003.1"/>
</dbReference>
<keyword evidence="3" id="KW-1185">Reference proteome</keyword>
<feature type="transmembrane region" description="Helical" evidence="1">
    <location>
        <begin position="209"/>
        <end position="235"/>
    </location>
</feature>
<keyword evidence="1" id="KW-0812">Transmembrane</keyword>
<dbReference type="EMBL" id="JAJEPR010000003">
    <property type="protein sequence ID" value="MCC2188762.1"/>
    <property type="molecule type" value="Genomic_DNA"/>
</dbReference>
<dbReference type="Pfam" id="PF06161">
    <property type="entry name" value="DUF975"/>
    <property type="match status" value="1"/>
</dbReference>
<proteinExistence type="predicted"/>
<feature type="transmembrane region" description="Helical" evidence="1">
    <location>
        <begin position="88"/>
        <end position="114"/>
    </location>
</feature>
<dbReference type="PANTHER" id="PTHR40076">
    <property type="entry name" value="MEMBRANE PROTEIN-RELATED"/>
    <property type="match status" value="1"/>
</dbReference>
<organism evidence="2 3">
    <name type="scientific">Fusicatenibacter faecihominis</name>
    <dbReference type="NCBI Taxonomy" id="2881276"/>
    <lineage>
        <taxon>Bacteria</taxon>
        <taxon>Bacillati</taxon>
        <taxon>Bacillota</taxon>
        <taxon>Clostridia</taxon>
        <taxon>Lachnospirales</taxon>
        <taxon>Lachnospiraceae</taxon>
        <taxon>Fusicatenibacter</taxon>
    </lineage>
</organism>
<dbReference type="InterPro" id="IPR010380">
    <property type="entry name" value="DUF975"/>
</dbReference>
<name>A0AAE3DQK9_9FIRM</name>
<protein>
    <submittedName>
        <fullName evidence="2">DUF975 family protein</fullName>
    </submittedName>
</protein>
<reference evidence="2 3" key="1">
    <citation type="submission" date="2021-10" db="EMBL/GenBank/DDBJ databases">
        <title>Anaerobic single-cell dispensing facilitates the cultivation of human gut bacteria.</title>
        <authorList>
            <person name="Afrizal A."/>
        </authorList>
    </citation>
    <scope>NUCLEOTIDE SEQUENCE [LARGE SCALE GENOMIC DNA]</scope>
    <source>
        <strain evidence="2 3">CLA-AA-H277</strain>
    </source>
</reference>
<feature type="transmembrane region" description="Helical" evidence="1">
    <location>
        <begin position="20"/>
        <end position="37"/>
    </location>
</feature>
<evidence type="ECO:0000256" key="1">
    <source>
        <dbReference type="SAM" id="Phobius"/>
    </source>
</evidence>
<comment type="caution">
    <text evidence="2">The sequence shown here is derived from an EMBL/GenBank/DDBJ whole genome shotgun (WGS) entry which is preliminary data.</text>
</comment>
<dbReference type="Proteomes" id="UP001197875">
    <property type="component" value="Unassembled WGS sequence"/>
</dbReference>
<evidence type="ECO:0000313" key="3">
    <source>
        <dbReference type="Proteomes" id="UP001197875"/>
    </source>
</evidence>
<evidence type="ECO:0000313" key="2">
    <source>
        <dbReference type="EMBL" id="MCC2188762.1"/>
    </source>
</evidence>
<dbReference type="AlphaFoldDB" id="A0AAE3DQK9"/>
<keyword evidence="1" id="KW-1133">Transmembrane helix</keyword>
<keyword evidence="1" id="KW-0472">Membrane</keyword>